<reference evidence="1 2" key="1">
    <citation type="submission" date="2021-06" db="EMBL/GenBank/DDBJ databases">
        <title>Caerostris extrusa draft genome.</title>
        <authorList>
            <person name="Kono N."/>
            <person name="Arakawa K."/>
        </authorList>
    </citation>
    <scope>NUCLEOTIDE SEQUENCE [LARGE SCALE GENOMIC DNA]</scope>
</reference>
<organism evidence="1 2">
    <name type="scientific">Caerostris extrusa</name>
    <name type="common">Bark spider</name>
    <name type="synonym">Caerostris bankana</name>
    <dbReference type="NCBI Taxonomy" id="172846"/>
    <lineage>
        <taxon>Eukaryota</taxon>
        <taxon>Metazoa</taxon>
        <taxon>Ecdysozoa</taxon>
        <taxon>Arthropoda</taxon>
        <taxon>Chelicerata</taxon>
        <taxon>Arachnida</taxon>
        <taxon>Araneae</taxon>
        <taxon>Araneomorphae</taxon>
        <taxon>Entelegynae</taxon>
        <taxon>Araneoidea</taxon>
        <taxon>Araneidae</taxon>
        <taxon>Caerostris</taxon>
    </lineage>
</organism>
<gene>
    <name evidence="1" type="ORF">CEXT_377761</name>
</gene>
<evidence type="ECO:0000313" key="2">
    <source>
        <dbReference type="Proteomes" id="UP001054945"/>
    </source>
</evidence>
<protein>
    <recommendedName>
        <fullName evidence="3">Ycf15</fullName>
    </recommendedName>
</protein>
<dbReference type="Proteomes" id="UP001054945">
    <property type="component" value="Unassembled WGS sequence"/>
</dbReference>
<dbReference type="AlphaFoldDB" id="A0AAV4S5Q8"/>
<name>A0AAV4S5Q8_CAEEX</name>
<dbReference type="EMBL" id="BPLR01008943">
    <property type="protein sequence ID" value="GIY28416.1"/>
    <property type="molecule type" value="Genomic_DNA"/>
</dbReference>
<accession>A0AAV4S5Q8</accession>
<keyword evidence="2" id="KW-1185">Reference proteome</keyword>
<evidence type="ECO:0000313" key="1">
    <source>
        <dbReference type="EMBL" id="GIY28416.1"/>
    </source>
</evidence>
<proteinExistence type="predicted"/>
<sequence length="94" mass="10787">MIDDPANSYLRIPIKRNNSEARTERSKMFFSRIPSQEKVHTKNCCSGIVFHPHKQVVPVKVYFLLCLSLSRITSGSNLLHRLCQITRLLFGEGL</sequence>
<evidence type="ECO:0008006" key="3">
    <source>
        <dbReference type="Google" id="ProtNLM"/>
    </source>
</evidence>
<comment type="caution">
    <text evidence="1">The sequence shown here is derived from an EMBL/GenBank/DDBJ whole genome shotgun (WGS) entry which is preliminary data.</text>
</comment>